<dbReference type="InterPro" id="IPR047122">
    <property type="entry name" value="Trans-enoyl_RdTase-like"/>
</dbReference>
<dbReference type="PANTHER" id="PTHR45348:SF5">
    <property type="entry name" value="OXIDOREDUCTASE, PUTATIVE (AFU_ORTHOLOGUE AFUA_8G01420)-RELATED"/>
    <property type="match status" value="1"/>
</dbReference>
<dbReference type="SUPFAM" id="SSF51735">
    <property type="entry name" value="NAD(P)-binding Rossmann-fold domains"/>
    <property type="match status" value="1"/>
</dbReference>
<feature type="domain" description="Enoyl reductase (ER)" evidence="5">
    <location>
        <begin position="31"/>
        <end position="355"/>
    </location>
</feature>
<sequence length="369" mass="39232">MSASRRLSAISNQARNSSTKTTMKEAIVSAGPQVTIRDVPIPTPGPYQVVTKVIYSGSNPKDWKRAEAAPDVSKAVNQGDDISGIVHEVGSNVSEFKPGDRVIAFHEMMKPGGSYAEYALSWAHTTIHLPSNISFQAGAAIPLAALTAAVGLFARLRLPPPWLPATKRIPLIIYGAASAVGAYAIQLASRANIHPLICVAGASSAHVESLIDRSKGDTIIDYRSGSEAIVQSFRAAAKDTAGGKIEHAFDAVSEKGSYQAICQVLNPTTGKITLVLPGKKYADIPEGIEKSVTTVGSVHGFPDDLKDFGSVAMRYIGKGLEEGWFKPQPIEVVEGGLGGVEEGLRRLKEGKARAVKYVFEIGRTEGVER</sequence>
<dbReference type="GO" id="GO:0016651">
    <property type="term" value="F:oxidoreductase activity, acting on NAD(P)H"/>
    <property type="evidence" value="ECO:0007669"/>
    <property type="project" value="InterPro"/>
</dbReference>
<evidence type="ECO:0000313" key="7">
    <source>
        <dbReference type="Proteomes" id="UP000033647"/>
    </source>
</evidence>
<dbReference type="InterPro" id="IPR011032">
    <property type="entry name" value="GroES-like_sf"/>
</dbReference>
<comment type="caution">
    <text evidence="6">The sequence shown here is derived from an EMBL/GenBank/DDBJ whole genome shotgun (WGS) entry which is preliminary data.</text>
</comment>
<evidence type="ECO:0000256" key="4">
    <source>
        <dbReference type="SAM" id="MobiDB-lite"/>
    </source>
</evidence>
<feature type="region of interest" description="Disordered" evidence="4">
    <location>
        <begin position="1"/>
        <end position="20"/>
    </location>
</feature>
<reference evidence="6 7" key="1">
    <citation type="submission" date="2015-03" db="EMBL/GenBank/DDBJ databases">
        <title>RNA-seq based gene annotation and comparative genomics of four Zymoseptoria species reveal species-specific pathogenicity related genes and transposable element activity.</title>
        <authorList>
            <person name="Grandaubert J."/>
            <person name="Bhattacharyya A."/>
            <person name="Stukenbrock E.H."/>
        </authorList>
    </citation>
    <scope>NUCLEOTIDE SEQUENCE [LARGE SCALE GENOMIC DNA]</scope>
    <source>
        <strain evidence="6 7">Zb18110</strain>
    </source>
</reference>
<dbReference type="EMBL" id="LAFY01000305">
    <property type="protein sequence ID" value="KJY00757.1"/>
    <property type="molecule type" value="Genomic_DNA"/>
</dbReference>
<protein>
    <submittedName>
        <fullName evidence="6">Alcohol dehydrogenase-like protein</fullName>
    </submittedName>
</protein>
<dbReference type="Gene3D" id="3.90.180.10">
    <property type="entry name" value="Medium-chain alcohol dehydrogenases, catalytic domain"/>
    <property type="match status" value="1"/>
</dbReference>
<accession>A0A0F4GTM0</accession>
<gene>
    <name evidence="6" type="ORF">TI39_contig313g00019</name>
</gene>
<evidence type="ECO:0000313" key="6">
    <source>
        <dbReference type="EMBL" id="KJY00757.1"/>
    </source>
</evidence>
<keyword evidence="3" id="KW-0560">Oxidoreductase</keyword>
<dbReference type="SMART" id="SM00829">
    <property type="entry name" value="PKS_ER"/>
    <property type="match status" value="1"/>
</dbReference>
<evidence type="ECO:0000259" key="5">
    <source>
        <dbReference type="SMART" id="SM00829"/>
    </source>
</evidence>
<dbReference type="OrthoDB" id="3233595at2759"/>
<dbReference type="Gene3D" id="3.40.50.720">
    <property type="entry name" value="NAD(P)-binding Rossmann-like Domain"/>
    <property type="match status" value="1"/>
</dbReference>
<dbReference type="SUPFAM" id="SSF50129">
    <property type="entry name" value="GroES-like"/>
    <property type="match status" value="1"/>
</dbReference>
<dbReference type="Proteomes" id="UP000033647">
    <property type="component" value="Unassembled WGS sequence"/>
</dbReference>
<organism evidence="6 7">
    <name type="scientific">Zymoseptoria brevis</name>
    <dbReference type="NCBI Taxonomy" id="1047168"/>
    <lineage>
        <taxon>Eukaryota</taxon>
        <taxon>Fungi</taxon>
        <taxon>Dikarya</taxon>
        <taxon>Ascomycota</taxon>
        <taxon>Pezizomycotina</taxon>
        <taxon>Dothideomycetes</taxon>
        <taxon>Dothideomycetidae</taxon>
        <taxon>Mycosphaerellales</taxon>
        <taxon>Mycosphaerellaceae</taxon>
        <taxon>Zymoseptoria</taxon>
    </lineage>
</organism>
<dbReference type="CDD" id="cd08249">
    <property type="entry name" value="enoyl_reductase_like"/>
    <property type="match status" value="1"/>
</dbReference>
<keyword evidence="7" id="KW-1185">Reference proteome</keyword>
<comment type="similarity">
    <text evidence="1">Belongs to the zinc-containing alcohol dehydrogenase family.</text>
</comment>
<evidence type="ECO:0000256" key="2">
    <source>
        <dbReference type="ARBA" id="ARBA00011245"/>
    </source>
</evidence>
<dbReference type="PANTHER" id="PTHR45348">
    <property type="entry name" value="HYPOTHETICAL OXIDOREDUCTASE (EUROFUNG)"/>
    <property type="match status" value="1"/>
</dbReference>
<dbReference type="STRING" id="1047168.A0A0F4GTM0"/>
<evidence type="ECO:0000256" key="1">
    <source>
        <dbReference type="ARBA" id="ARBA00008072"/>
    </source>
</evidence>
<dbReference type="InterPro" id="IPR036291">
    <property type="entry name" value="NAD(P)-bd_dom_sf"/>
</dbReference>
<dbReference type="InterPro" id="IPR013154">
    <property type="entry name" value="ADH-like_N"/>
</dbReference>
<dbReference type="InterPro" id="IPR020843">
    <property type="entry name" value="ER"/>
</dbReference>
<dbReference type="Pfam" id="PF08240">
    <property type="entry name" value="ADH_N"/>
    <property type="match status" value="1"/>
</dbReference>
<name>A0A0F4GTM0_9PEZI</name>
<evidence type="ECO:0000256" key="3">
    <source>
        <dbReference type="ARBA" id="ARBA00023002"/>
    </source>
</evidence>
<dbReference type="AlphaFoldDB" id="A0A0F4GTM0"/>
<proteinExistence type="inferred from homology"/>
<comment type="subunit">
    <text evidence="2">Monomer.</text>
</comment>